<reference evidence="1" key="1">
    <citation type="journal article" date="2019" name="Sci. Rep.">
        <title>Draft genome of Tanacetum cinerariifolium, the natural source of mosquito coil.</title>
        <authorList>
            <person name="Yamashiro T."/>
            <person name="Shiraishi A."/>
            <person name="Satake H."/>
            <person name="Nakayama K."/>
        </authorList>
    </citation>
    <scope>NUCLEOTIDE SEQUENCE</scope>
</reference>
<organism evidence="1">
    <name type="scientific">Tanacetum cinerariifolium</name>
    <name type="common">Dalmatian daisy</name>
    <name type="synonym">Chrysanthemum cinerariifolium</name>
    <dbReference type="NCBI Taxonomy" id="118510"/>
    <lineage>
        <taxon>Eukaryota</taxon>
        <taxon>Viridiplantae</taxon>
        <taxon>Streptophyta</taxon>
        <taxon>Embryophyta</taxon>
        <taxon>Tracheophyta</taxon>
        <taxon>Spermatophyta</taxon>
        <taxon>Magnoliopsida</taxon>
        <taxon>eudicotyledons</taxon>
        <taxon>Gunneridae</taxon>
        <taxon>Pentapetalae</taxon>
        <taxon>asterids</taxon>
        <taxon>campanulids</taxon>
        <taxon>Asterales</taxon>
        <taxon>Asteraceae</taxon>
        <taxon>Asteroideae</taxon>
        <taxon>Anthemideae</taxon>
        <taxon>Anthemidinae</taxon>
        <taxon>Tanacetum</taxon>
    </lineage>
</organism>
<dbReference type="EMBL" id="BKCJ011787064">
    <property type="protein sequence ID" value="GFD52835.1"/>
    <property type="molecule type" value="Genomic_DNA"/>
</dbReference>
<evidence type="ECO:0000313" key="1">
    <source>
        <dbReference type="EMBL" id="GFD52835.1"/>
    </source>
</evidence>
<proteinExistence type="predicted"/>
<name>A0A699WZ69_TANCI</name>
<accession>A0A699WZ69</accession>
<feature type="non-terminal residue" evidence="1">
    <location>
        <position position="105"/>
    </location>
</feature>
<sequence>LPDTGRIQDVAQLAAGARVHRVGQVEGPVAVEVDQSGAQALKFDGGREGRGGSQPQVVVRHQAKYRPARRAHVAVVVQAGAVVTIHLVALNAHQHVGEAIAVDVA</sequence>
<gene>
    <name evidence="1" type="ORF">Tci_924804</name>
</gene>
<dbReference type="AlphaFoldDB" id="A0A699WZ69"/>
<protein>
    <submittedName>
        <fullName evidence="1">Uncharacterized protein</fullName>
    </submittedName>
</protein>
<comment type="caution">
    <text evidence="1">The sequence shown here is derived from an EMBL/GenBank/DDBJ whole genome shotgun (WGS) entry which is preliminary data.</text>
</comment>
<feature type="non-terminal residue" evidence="1">
    <location>
        <position position="1"/>
    </location>
</feature>